<accession>A0A511QWW5</accession>
<protein>
    <recommendedName>
        <fullName evidence="4">DUF3087 domain-containing protein</fullName>
    </recommendedName>
</protein>
<keyword evidence="1" id="KW-0812">Transmembrane</keyword>
<comment type="caution">
    <text evidence="2">The sequence shown here is derived from an EMBL/GenBank/DDBJ whole genome shotgun (WGS) entry which is preliminary data.</text>
</comment>
<proteinExistence type="predicted"/>
<organism evidence="2 3">
    <name type="scientific">Vibrio superstes NBRC 103154</name>
    <dbReference type="NCBI Taxonomy" id="1219062"/>
    <lineage>
        <taxon>Bacteria</taxon>
        <taxon>Pseudomonadati</taxon>
        <taxon>Pseudomonadota</taxon>
        <taxon>Gammaproteobacteria</taxon>
        <taxon>Vibrionales</taxon>
        <taxon>Vibrionaceae</taxon>
        <taxon>Vibrio</taxon>
    </lineage>
</organism>
<keyword evidence="3" id="KW-1185">Reference proteome</keyword>
<keyword evidence="1" id="KW-0472">Membrane</keyword>
<reference evidence="2 3" key="1">
    <citation type="submission" date="2019-07" db="EMBL/GenBank/DDBJ databases">
        <title>Whole genome shotgun sequence of Vibrio superstes NBRC 103154.</title>
        <authorList>
            <person name="Hosoyama A."/>
            <person name="Uohara A."/>
            <person name="Ohji S."/>
            <person name="Ichikawa N."/>
        </authorList>
    </citation>
    <scope>NUCLEOTIDE SEQUENCE [LARGE SCALE GENOMIC DNA]</scope>
    <source>
        <strain evidence="2 3">NBRC 103154</strain>
    </source>
</reference>
<gene>
    <name evidence="2" type="ORF">VSU01S_34610</name>
</gene>
<evidence type="ECO:0000256" key="1">
    <source>
        <dbReference type="SAM" id="Phobius"/>
    </source>
</evidence>
<dbReference type="EMBL" id="BJXK01000019">
    <property type="protein sequence ID" value="GEM81216.1"/>
    <property type="molecule type" value="Genomic_DNA"/>
</dbReference>
<evidence type="ECO:0008006" key="4">
    <source>
        <dbReference type="Google" id="ProtNLM"/>
    </source>
</evidence>
<feature type="transmembrane region" description="Helical" evidence="1">
    <location>
        <begin position="14"/>
        <end position="33"/>
    </location>
</feature>
<sequence length="138" mass="15920">MLIHIFPSESGSHFHWNLLGVVVSAIALGMTLVKLKKHPKMFEVVYVWDLEHQLNLIYRKNRKLLIAAEQGNKDAMLALQFSYQGSRQLWQLDDNTIVMSNLNVPQSQLDDWIAEYRIVLSNLAVETNHHLPKLPAVY</sequence>
<dbReference type="AlphaFoldDB" id="A0A511QWW5"/>
<dbReference type="Proteomes" id="UP000321113">
    <property type="component" value="Unassembled WGS sequence"/>
</dbReference>
<dbReference type="InterPro" id="IPR021438">
    <property type="entry name" value="DUF3087"/>
</dbReference>
<evidence type="ECO:0000313" key="3">
    <source>
        <dbReference type="Proteomes" id="UP000321113"/>
    </source>
</evidence>
<dbReference type="Pfam" id="PF11286">
    <property type="entry name" value="DUF3087"/>
    <property type="match status" value="1"/>
</dbReference>
<evidence type="ECO:0000313" key="2">
    <source>
        <dbReference type="EMBL" id="GEM81216.1"/>
    </source>
</evidence>
<name>A0A511QWW5_9VIBR</name>
<keyword evidence="1" id="KW-1133">Transmembrane helix</keyword>